<dbReference type="AlphaFoldDB" id="A0A1J1HJE8"/>
<reference evidence="1 2" key="1">
    <citation type="submission" date="2015-04" db="EMBL/GenBank/DDBJ databases">
        <authorList>
            <person name="Syromyatnikov M.Y."/>
            <person name="Popov V.N."/>
        </authorList>
    </citation>
    <scope>NUCLEOTIDE SEQUENCE [LARGE SCALE GENOMIC DNA]</scope>
</reference>
<evidence type="ECO:0000313" key="1">
    <source>
        <dbReference type="EMBL" id="CRK86393.1"/>
    </source>
</evidence>
<sequence length="69" mass="8447">MEIDSLEYTNPKTLQRIELEIDRIKHTARKENKKDNQPTFLLWVFNHDTNCWKDPMKPHANEKRNKKIR</sequence>
<name>A0A1J1HJE8_9DIPT</name>
<proteinExistence type="predicted"/>
<gene>
    <name evidence="1" type="ORF">CLUMA_CG000405</name>
</gene>
<dbReference type="EMBL" id="CVRI01000001">
    <property type="protein sequence ID" value="CRK86393.1"/>
    <property type="molecule type" value="Genomic_DNA"/>
</dbReference>
<evidence type="ECO:0000313" key="2">
    <source>
        <dbReference type="Proteomes" id="UP000183832"/>
    </source>
</evidence>
<protein>
    <submittedName>
        <fullName evidence="1">CLUMA_CG000405, isoform A</fullName>
    </submittedName>
</protein>
<dbReference type="Proteomes" id="UP000183832">
    <property type="component" value="Unassembled WGS sequence"/>
</dbReference>
<accession>A0A1J1HJE8</accession>
<organism evidence="1 2">
    <name type="scientific">Clunio marinus</name>
    <dbReference type="NCBI Taxonomy" id="568069"/>
    <lineage>
        <taxon>Eukaryota</taxon>
        <taxon>Metazoa</taxon>
        <taxon>Ecdysozoa</taxon>
        <taxon>Arthropoda</taxon>
        <taxon>Hexapoda</taxon>
        <taxon>Insecta</taxon>
        <taxon>Pterygota</taxon>
        <taxon>Neoptera</taxon>
        <taxon>Endopterygota</taxon>
        <taxon>Diptera</taxon>
        <taxon>Nematocera</taxon>
        <taxon>Chironomoidea</taxon>
        <taxon>Chironomidae</taxon>
        <taxon>Clunio</taxon>
    </lineage>
</organism>
<keyword evidence="2" id="KW-1185">Reference proteome</keyword>